<proteinExistence type="predicted"/>
<reference evidence="1" key="2">
    <citation type="journal article" date="2015" name="Data Brief">
        <title>Shoot transcriptome of the giant reed, Arundo donax.</title>
        <authorList>
            <person name="Barrero R.A."/>
            <person name="Guerrero F.D."/>
            <person name="Moolhuijzen P."/>
            <person name="Goolsby J.A."/>
            <person name="Tidwell J."/>
            <person name="Bellgard S.E."/>
            <person name="Bellgard M.I."/>
        </authorList>
    </citation>
    <scope>NUCLEOTIDE SEQUENCE</scope>
    <source>
        <tissue evidence="1">Shoot tissue taken approximately 20 cm above the soil surface</tissue>
    </source>
</reference>
<dbReference type="AlphaFoldDB" id="A0A0A8ZAS4"/>
<reference evidence="1" key="1">
    <citation type="submission" date="2014-09" db="EMBL/GenBank/DDBJ databases">
        <authorList>
            <person name="Magalhaes I.L.F."/>
            <person name="Oliveira U."/>
            <person name="Santos F.R."/>
            <person name="Vidigal T.H.D.A."/>
            <person name="Brescovit A.D."/>
            <person name="Santos A.J."/>
        </authorList>
    </citation>
    <scope>NUCLEOTIDE SEQUENCE</scope>
    <source>
        <tissue evidence="1">Shoot tissue taken approximately 20 cm above the soil surface</tissue>
    </source>
</reference>
<name>A0A0A8ZAS4_ARUDO</name>
<protein>
    <submittedName>
        <fullName evidence="1">Uncharacterized protein</fullName>
    </submittedName>
</protein>
<evidence type="ECO:0000313" key="1">
    <source>
        <dbReference type="EMBL" id="JAD33835.1"/>
    </source>
</evidence>
<dbReference type="EMBL" id="GBRH01264060">
    <property type="protein sequence ID" value="JAD33835.1"/>
    <property type="molecule type" value="Transcribed_RNA"/>
</dbReference>
<organism evidence="1">
    <name type="scientific">Arundo donax</name>
    <name type="common">Giant reed</name>
    <name type="synonym">Donax arundinaceus</name>
    <dbReference type="NCBI Taxonomy" id="35708"/>
    <lineage>
        <taxon>Eukaryota</taxon>
        <taxon>Viridiplantae</taxon>
        <taxon>Streptophyta</taxon>
        <taxon>Embryophyta</taxon>
        <taxon>Tracheophyta</taxon>
        <taxon>Spermatophyta</taxon>
        <taxon>Magnoliopsida</taxon>
        <taxon>Liliopsida</taxon>
        <taxon>Poales</taxon>
        <taxon>Poaceae</taxon>
        <taxon>PACMAD clade</taxon>
        <taxon>Arundinoideae</taxon>
        <taxon>Arundineae</taxon>
        <taxon>Arundo</taxon>
    </lineage>
</organism>
<accession>A0A0A8ZAS4</accession>
<sequence>MKPSGRCKQYRRHCFK</sequence>